<sequence>MFSTMDHKLTLYHDMGEFINIISGYQWMIQNKENIYLCLYYNWNDTVSETAGIMRSVSLLDDHASFEMDHCGLPHCAGTADIPIC</sequence>
<evidence type="ECO:0000313" key="2">
    <source>
        <dbReference type="Proteomes" id="UP000183190"/>
    </source>
</evidence>
<protein>
    <submittedName>
        <fullName evidence="1">Uncharacterized protein</fullName>
    </submittedName>
</protein>
<evidence type="ECO:0000313" key="1">
    <source>
        <dbReference type="EMBL" id="SEH59760.1"/>
    </source>
</evidence>
<name>A0A1H6JCA5_RUMFL</name>
<reference evidence="1 2" key="1">
    <citation type="submission" date="2016-10" db="EMBL/GenBank/DDBJ databases">
        <authorList>
            <person name="de Groot N.N."/>
        </authorList>
    </citation>
    <scope>NUCLEOTIDE SEQUENCE [LARGE SCALE GENOMIC DNA]</scope>
    <source>
        <strain evidence="1 2">YAD2003</strain>
    </source>
</reference>
<dbReference type="Proteomes" id="UP000183190">
    <property type="component" value="Unassembled WGS sequence"/>
</dbReference>
<dbReference type="AlphaFoldDB" id="A0A1H6JCA5"/>
<organism evidence="1 2">
    <name type="scientific">Ruminococcus flavefaciens</name>
    <dbReference type="NCBI Taxonomy" id="1265"/>
    <lineage>
        <taxon>Bacteria</taxon>
        <taxon>Bacillati</taxon>
        <taxon>Bacillota</taxon>
        <taxon>Clostridia</taxon>
        <taxon>Eubacteriales</taxon>
        <taxon>Oscillospiraceae</taxon>
        <taxon>Ruminococcus</taxon>
    </lineage>
</organism>
<gene>
    <name evidence="1" type="ORF">SAMN02910265_01618</name>
</gene>
<accession>A0A1H6JCA5</accession>
<proteinExistence type="predicted"/>
<dbReference type="EMBL" id="FNWV01000005">
    <property type="protein sequence ID" value="SEH59760.1"/>
    <property type="molecule type" value="Genomic_DNA"/>
</dbReference>